<dbReference type="Proteomes" id="UP000515960">
    <property type="component" value="Chromosome"/>
</dbReference>
<feature type="domain" description="Thiamin pyrophosphokinase thiamin-binding" evidence="6">
    <location>
        <begin position="134"/>
        <end position="200"/>
    </location>
</feature>
<proteinExistence type="predicted"/>
<keyword evidence="3 7" id="KW-0418">Kinase</keyword>
<gene>
    <name evidence="7" type="ORF">H8790_04930</name>
</gene>
<dbReference type="InterPro" id="IPR007371">
    <property type="entry name" value="TPK_catalytic"/>
</dbReference>
<organism evidence="7 8">
    <name type="scientific">Oscillibacter hominis</name>
    <dbReference type="NCBI Taxonomy" id="2763056"/>
    <lineage>
        <taxon>Bacteria</taxon>
        <taxon>Bacillati</taxon>
        <taxon>Bacillota</taxon>
        <taxon>Clostridia</taxon>
        <taxon>Eubacteriales</taxon>
        <taxon>Oscillospiraceae</taxon>
        <taxon>Oscillibacter</taxon>
    </lineage>
</organism>
<evidence type="ECO:0000256" key="2">
    <source>
        <dbReference type="ARBA" id="ARBA00022741"/>
    </source>
</evidence>
<evidence type="ECO:0000256" key="1">
    <source>
        <dbReference type="ARBA" id="ARBA00022679"/>
    </source>
</evidence>
<dbReference type="SUPFAM" id="SSF63999">
    <property type="entry name" value="Thiamin pyrophosphokinase, catalytic domain"/>
    <property type="match status" value="1"/>
</dbReference>
<evidence type="ECO:0000313" key="7">
    <source>
        <dbReference type="EMBL" id="QNL45363.1"/>
    </source>
</evidence>
<dbReference type="InterPro" id="IPR036759">
    <property type="entry name" value="TPK_catalytic_sf"/>
</dbReference>
<keyword evidence="4" id="KW-0067">ATP-binding</keyword>
<keyword evidence="8" id="KW-1185">Reference proteome</keyword>
<dbReference type="InterPro" id="IPR006282">
    <property type="entry name" value="Thi_PPkinase"/>
</dbReference>
<dbReference type="NCBIfam" id="TIGR01378">
    <property type="entry name" value="thi_PPkinase"/>
    <property type="match status" value="1"/>
</dbReference>
<dbReference type="InterPro" id="IPR007373">
    <property type="entry name" value="Thiamin_PyroPKinase_B1-bd"/>
</dbReference>
<dbReference type="SMART" id="SM00983">
    <property type="entry name" value="TPK_B1_binding"/>
    <property type="match status" value="1"/>
</dbReference>
<dbReference type="PANTHER" id="PTHR41299">
    <property type="entry name" value="THIAMINE PYROPHOSPHOKINASE"/>
    <property type="match status" value="1"/>
</dbReference>
<keyword evidence="1 7" id="KW-0808">Transferase</keyword>
<evidence type="ECO:0000256" key="4">
    <source>
        <dbReference type="ARBA" id="ARBA00022840"/>
    </source>
</evidence>
<dbReference type="GO" id="GO:0030975">
    <property type="term" value="F:thiamine binding"/>
    <property type="evidence" value="ECO:0007669"/>
    <property type="project" value="InterPro"/>
</dbReference>
<dbReference type="RefSeq" id="WP_187333816.1">
    <property type="nucleotide sequence ID" value="NZ_CP060490.1"/>
</dbReference>
<keyword evidence="2" id="KW-0547">Nucleotide-binding</keyword>
<dbReference type="SUPFAM" id="SSF63862">
    <property type="entry name" value="Thiamin pyrophosphokinase, substrate-binding domain"/>
    <property type="match status" value="1"/>
</dbReference>
<dbReference type="EMBL" id="CP060490">
    <property type="protein sequence ID" value="QNL45363.1"/>
    <property type="molecule type" value="Genomic_DNA"/>
</dbReference>
<dbReference type="Gene3D" id="3.40.50.10240">
    <property type="entry name" value="Thiamin pyrophosphokinase, catalytic domain"/>
    <property type="match status" value="1"/>
</dbReference>
<dbReference type="Pfam" id="PF04263">
    <property type="entry name" value="TPK_catalytic"/>
    <property type="match status" value="1"/>
</dbReference>
<dbReference type="KEGG" id="ohi:H8790_04930"/>
<dbReference type="GO" id="GO:0006772">
    <property type="term" value="P:thiamine metabolic process"/>
    <property type="evidence" value="ECO:0007669"/>
    <property type="project" value="UniProtKB-UniRule"/>
</dbReference>
<dbReference type="InterPro" id="IPR053149">
    <property type="entry name" value="TPK"/>
</dbReference>
<dbReference type="GO" id="GO:0005524">
    <property type="term" value="F:ATP binding"/>
    <property type="evidence" value="ECO:0007669"/>
    <property type="project" value="UniProtKB-KW"/>
</dbReference>
<evidence type="ECO:0000256" key="3">
    <source>
        <dbReference type="ARBA" id="ARBA00022777"/>
    </source>
</evidence>
<protein>
    <recommendedName>
        <fullName evidence="5">Thiamine diphosphokinase</fullName>
        <ecNumber evidence="5">2.7.6.2</ecNumber>
    </recommendedName>
</protein>
<dbReference type="InterPro" id="IPR036371">
    <property type="entry name" value="TPK_B1-bd_sf"/>
</dbReference>
<dbReference type="Pfam" id="PF04265">
    <property type="entry name" value="TPK_B1_binding"/>
    <property type="match status" value="1"/>
</dbReference>
<dbReference type="EC" id="2.7.6.2" evidence="5"/>
<dbReference type="GO" id="GO:0009229">
    <property type="term" value="P:thiamine diphosphate biosynthetic process"/>
    <property type="evidence" value="ECO:0007669"/>
    <property type="project" value="InterPro"/>
</dbReference>
<accession>A0A7G9B732</accession>
<dbReference type="AlphaFoldDB" id="A0A7G9B732"/>
<evidence type="ECO:0000259" key="6">
    <source>
        <dbReference type="SMART" id="SM00983"/>
    </source>
</evidence>
<sequence>MNACFIFGAGTNYGLYCRPEAGDYVIAADAGYLTCQKEGIRPDLLIGDFDSMAEPPDFPNRMRLPVEKDDTDTMMAAKIGLDKGCKVFYIYGGTGGKRLDHTLSNLQMLLFLDGRGARGYLYDDAFVYTALCNSSLTIPRGPEWGLLSVFCFGAPATGVGEEGVQYPLKDAVLTPEFPLGVSNHIVAEEAKITVTQGSLIVGWELEKAKSFL</sequence>
<dbReference type="PANTHER" id="PTHR41299:SF1">
    <property type="entry name" value="THIAMINE PYROPHOSPHOKINASE"/>
    <property type="match status" value="1"/>
</dbReference>
<evidence type="ECO:0000256" key="5">
    <source>
        <dbReference type="NCBIfam" id="TIGR01378"/>
    </source>
</evidence>
<dbReference type="CDD" id="cd07995">
    <property type="entry name" value="TPK"/>
    <property type="match status" value="1"/>
</dbReference>
<reference evidence="7 8" key="1">
    <citation type="submission" date="2020-08" db="EMBL/GenBank/DDBJ databases">
        <authorList>
            <person name="Liu C."/>
            <person name="Sun Q."/>
        </authorList>
    </citation>
    <scope>NUCLEOTIDE SEQUENCE [LARGE SCALE GENOMIC DNA]</scope>
    <source>
        <strain evidence="7 8">NSJ-62</strain>
    </source>
</reference>
<evidence type="ECO:0000313" key="8">
    <source>
        <dbReference type="Proteomes" id="UP000515960"/>
    </source>
</evidence>
<dbReference type="GO" id="GO:0004788">
    <property type="term" value="F:thiamine diphosphokinase activity"/>
    <property type="evidence" value="ECO:0007669"/>
    <property type="project" value="UniProtKB-UniRule"/>
</dbReference>
<dbReference type="GO" id="GO:0016301">
    <property type="term" value="F:kinase activity"/>
    <property type="evidence" value="ECO:0007669"/>
    <property type="project" value="UniProtKB-KW"/>
</dbReference>
<name>A0A7G9B732_9FIRM</name>